<dbReference type="STRING" id="3880.G7IU64"/>
<organism evidence="1 3">
    <name type="scientific">Medicago truncatula</name>
    <name type="common">Barrel medic</name>
    <name type="synonym">Medicago tribuloides</name>
    <dbReference type="NCBI Taxonomy" id="3880"/>
    <lineage>
        <taxon>Eukaryota</taxon>
        <taxon>Viridiplantae</taxon>
        <taxon>Streptophyta</taxon>
        <taxon>Embryophyta</taxon>
        <taxon>Tracheophyta</taxon>
        <taxon>Spermatophyta</taxon>
        <taxon>Magnoliopsida</taxon>
        <taxon>eudicotyledons</taxon>
        <taxon>Gunneridae</taxon>
        <taxon>Pentapetalae</taxon>
        <taxon>rosids</taxon>
        <taxon>fabids</taxon>
        <taxon>Fabales</taxon>
        <taxon>Fabaceae</taxon>
        <taxon>Papilionoideae</taxon>
        <taxon>50 kb inversion clade</taxon>
        <taxon>NPAAA clade</taxon>
        <taxon>Hologalegina</taxon>
        <taxon>IRL clade</taxon>
        <taxon>Trifolieae</taxon>
        <taxon>Medicago</taxon>
    </lineage>
</organism>
<keyword evidence="3" id="KW-1185">Reference proteome</keyword>
<dbReference type="GO" id="GO:0006004">
    <property type="term" value="P:fucose metabolic process"/>
    <property type="evidence" value="ECO:0000318"/>
    <property type="project" value="GO_Central"/>
</dbReference>
<dbReference type="Proteomes" id="UP000002051">
    <property type="component" value="Chromosome 2"/>
</dbReference>
<dbReference type="AlphaFoldDB" id="G7IU64"/>
<dbReference type="HOGENOM" id="CLU_1148701_0_0_1"/>
<dbReference type="EMBL" id="CM001218">
    <property type="protein sequence ID" value="AES67520.1"/>
    <property type="molecule type" value="Genomic_DNA"/>
</dbReference>
<evidence type="ECO:0000313" key="2">
    <source>
        <dbReference type="EnsemblPlants" id="AES67520"/>
    </source>
</evidence>
<reference evidence="2" key="3">
    <citation type="submission" date="2015-04" db="UniProtKB">
        <authorList>
            <consortium name="EnsemblPlants"/>
        </authorList>
    </citation>
    <scope>IDENTIFICATION</scope>
    <source>
        <strain evidence="2">cv. Jemalong A17</strain>
    </source>
</reference>
<name>G7IU64_MEDTR</name>
<accession>G7IU64</accession>
<reference evidence="1 3" key="1">
    <citation type="journal article" date="2011" name="Nature">
        <title>The Medicago genome provides insight into the evolution of rhizobial symbioses.</title>
        <authorList>
            <person name="Young N.D."/>
            <person name="Debelle F."/>
            <person name="Oldroyd G.E."/>
            <person name="Geurts R."/>
            <person name="Cannon S.B."/>
            <person name="Udvardi M.K."/>
            <person name="Benedito V.A."/>
            <person name="Mayer K.F."/>
            <person name="Gouzy J."/>
            <person name="Schoof H."/>
            <person name="Van de Peer Y."/>
            <person name="Proost S."/>
            <person name="Cook D.R."/>
            <person name="Meyers B.C."/>
            <person name="Spannagl M."/>
            <person name="Cheung F."/>
            <person name="De Mita S."/>
            <person name="Krishnakumar V."/>
            <person name="Gundlach H."/>
            <person name="Zhou S."/>
            <person name="Mudge J."/>
            <person name="Bharti A.K."/>
            <person name="Murray J.D."/>
            <person name="Naoumkina M.A."/>
            <person name="Rosen B."/>
            <person name="Silverstein K.A."/>
            <person name="Tang H."/>
            <person name="Rombauts S."/>
            <person name="Zhao P.X."/>
            <person name="Zhou P."/>
            <person name="Barbe V."/>
            <person name="Bardou P."/>
            <person name="Bechner M."/>
            <person name="Bellec A."/>
            <person name="Berger A."/>
            <person name="Berges H."/>
            <person name="Bidwell S."/>
            <person name="Bisseling T."/>
            <person name="Choisne N."/>
            <person name="Couloux A."/>
            <person name="Denny R."/>
            <person name="Deshpande S."/>
            <person name="Dai X."/>
            <person name="Doyle J.J."/>
            <person name="Dudez A.M."/>
            <person name="Farmer A.D."/>
            <person name="Fouteau S."/>
            <person name="Franken C."/>
            <person name="Gibelin C."/>
            <person name="Gish J."/>
            <person name="Goldstein S."/>
            <person name="Gonzalez A.J."/>
            <person name="Green P.J."/>
            <person name="Hallab A."/>
            <person name="Hartog M."/>
            <person name="Hua A."/>
            <person name="Humphray S.J."/>
            <person name="Jeong D.H."/>
            <person name="Jing Y."/>
            <person name="Jocker A."/>
            <person name="Kenton S.M."/>
            <person name="Kim D.J."/>
            <person name="Klee K."/>
            <person name="Lai H."/>
            <person name="Lang C."/>
            <person name="Lin S."/>
            <person name="Macmil S.L."/>
            <person name="Magdelenat G."/>
            <person name="Matthews L."/>
            <person name="McCorrison J."/>
            <person name="Monaghan E.L."/>
            <person name="Mun J.H."/>
            <person name="Najar F.Z."/>
            <person name="Nicholson C."/>
            <person name="Noirot C."/>
            <person name="O'Bleness M."/>
            <person name="Paule C.R."/>
            <person name="Poulain J."/>
            <person name="Prion F."/>
            <person name="Qin B."/>
            <person name="Qu C."/>
            <person name="Retzel E.F."/>
            <person name="Riddle C."/>
            <person name="Sallet E."/>
            <person name="Samain S."/>
            <person name="Samson N."/>
            <person name="Sanders I."/>
            <person name="Saurat O."/>
            <person name="Scarpelli C."/>
            <person name="Schiex T."/>
            <person name="Segurens B."/>
            <person name="Severin A.J."/>
            <person name="Sherrier D.J."/>
            <person name="Shi R."/>
            <person name="Sims S."/>
            <person name="Singer S.R."/>
            <person name="Sinharoy S."/>
            <person name="Sterck L."/>
            <person name="Viollet A."/>
            <person name="Wang B.B."/>
            <person name="Wang K."/>
            <person name="Wang M."/>
            <person name="Wang X."/>
            <person name="Warfsmann J."/>
            <person name="Weissenbach J."/>
            <person name="White D.D."/>
            <person name="White J.D."/>
            <person name="Wiley G.B."/>
            <person name="Wincker P."/>
            <person name="Xing Y."/>
            <person name="Yang L."/>
            <person name="Yao Z."/>
            <person name="Ying F."/>
            <person name="Zhai J."/>
            <person name="Zhou L."/>
            <person name="Zuber A."/>
            <person name="Denarie J."/>
            <person name="Dixon R.A."/>
            <person name="May G.D."/>
            <person name="Schwartz D.C."/>
            <person name="Rogers J."/>
            <person name="Quetier F."/>
            <person name="Town C.D."/>
            <person name="Roe B.A."/>
        </authorList>
    </citation>
    <scope>NUCLEOTIDE SEQUENCE [LARGE SCALE GENOMIC DNA]</scope>
    <source>
        <strain evidence="1">A17</strain>
        <strain evidence="2 3">cv. Jemalong A17</strain>
    </source>
</reference>
<dbReference type="PANTHER" id="PTHR10030:SF27">
    <property type="entry name" value="ALPHA-L-FUCOSIDASE 1"/>
    <property type="match status" value="1"/>
</dbReference>
<dbReference type="PaxDb" id="3880-AES67520"/>
<dbReference type="GO" id="GO:0005764">
    <property type="term" value="C:lysosome"/>
    <property type="evidence" value="ECO:0000318"/>
    <property type="project" value="GO_Central"/>
</dbReference>
<dbReference type="OMA" id="YWAHEEN"/>
<dbReference type="PANTHER" id="PTHR10030">
    <property type="entry name" value="ALPHA-L-FUCOSIDASE"/>
    <property type="match status" value="1"/>
</dbReference>
<protein>
    <submittedName>
        <fullName evidence="1 2">Uncharacterized protein</fullName>
    </submittedName>
</protein>
<dbReference type="GO" id="GO:0016139">
    <property type="term" value="P:glycoside catabolic process"/>
    <property type="evidence" value="ECO:0000318"/>
    <property type="project" value="GO_Central"/>
</dbReference>
<gene>
    <name evidence="1" type="ordered locus">MTR_2g095720</name>
</gene>
<dbReference type="InterPro" id="IPR000933">
    <property type="entry name" value="Glyco_hydro_29"/>
</dbReference>
<dbReference type="eggNOG" id="KOG1379">
    <property type="taxonomic scope" value="Eukaryota"/>
</dbReference>
<dbReference type="Gene3D" id="2.60.120.260">
    <property type="entry name" value="Galactose-binding domain-like"/>
    <property type="match status" value="1"/>
</dbReference>
<dbReference type="GO" id="GO:0004560">
    <property type="term" value="F:alpha-L-fucosidase activity"/>
    <property type="evidence" value="ECO:0000318"/>
    <property type="project" value="GO_Central"/>
</dbReference>
<evidence type="ECO:0000313" key="3">
    <source>
        <dbReference type="Proteomes" id="UP000002051"/>
    </source>
</evidence>
<sequence>MLEKNGQVIFSTSPQEHYFDCPYQLSSERVGQTYLDATVTFSNLGDLAISKPRKYLSLPKSLILEQFDFNLSFVIEILLLNVPPNSSGLIYAEDIQVLREFSKLRCSIFSHNLAASASQNSSSARGGFQDTRFSPYKVLEEGIHTYWAHEENQSKWILYTYLKELVSFIVLQVLNRDGLWKSVVNGTTIGYQRLSMFPKPKSQYLKLIVDKSGAEPLISNLGIYMDPITVLTKGMHDKKLGT</sequence>
<proteinExistence type="predicted"/>
<evidence type="ECO:0000313" key="1">
    <source>
        <dbReference type="EMBL" id="AES67520.1"/>
    </source>
</evidence>
<dbReference type="EnsemblPlants" id="AES67520">
    <property type="protein sequence ID" value="AES67520"/>
    <property type="gene ID" value="MTR_2g095720"/>
</dbReference>
<reference evidence="1 3" key="2">
    <citation type="journal article" date="2014" name="BMC Genomics">
        <title>An improved genome release (version Mt4.0) for the model legume Medicago truncatula.</title>
        <authorList>
            <person name="Tang H."/>
            <person name="Krishnakumar V."/>
            <person name="Bidwell S."/>
            <person name="Rosen B."/>
            <person name="Chan A."/>
            <person name="Zhou S."/>
            <person name="Gentzbittel L."/>
            <person name="Childs K.L."/>
            <person name="Yandell M."/>
            <person name="Gundlach H."/>
            <person name="Mayer K.F."/>
            <person name="Schwartz D.C."/>
            <person name="Town C.D."/>
        </authorList>
    </citation>
    <scope>GENOME REANNOTATION</scope>
    <source>
        <strain evidence="2 3">cv. Jemalong A17</strain>
    </source>
</reference>